<dbReference type="EC" id="3.4.15.5" evidence="12"/>
<dbReference type="CDD" id="cd06456">
    <property type="entry name" value="M3A_DCP"/>
    <property type="match status" value="1"/>
</dbReference>
<evidence type="ECO:0000256" key="15">
    <source>
        <dbReference type="RuleBase" id="RU003435"/>
    </source>
</evidence>
<evidence type="ECO:0000256" key="2">
    <source>
        <dbReference type="ARBA" id="ARBA00006040"/>
    </source>
</evidence>
<dbReference type="SUPFAM" id="SSF55486">
    <property type="entry name" value="Metalloproteases ('zincins'), catalytic domain"/>
    <property type="match status" value="1"/>
</dbReference>
<evidence type="ECO:0000256" key="8">
    <source>
        <dbReference type="ARBA" id="ARBA00022833"/>
    </source>
</evidence>
<dbReference type="FunFam" id="3.40.390.10:FF:000009">
    <property type="entry name" value="Oligopeptidase A"/>
    <property type="match status" value="1"/>
</dbReference>
<evidence type="ECO:0000256" key="9">
    <source>
        <dbReference type="ARBA" id="ARBA00023049"/>
    </source>
</evidence>
<evidence type="ECO:0000256" key="7">
    <source>
        <dbReference type="ARBA" id="ARBA00022801"/>
    </source>
</evidence>
<dbReference type="GO" id="GO:0004222">
    <property type="term" value="F:metalloendopeptidase activity"/>
    <property type="evidence" value="ECO:0007669"/>
    <property type="project" value="InterPro"/>
</dbReference>
<dbReference type="PANTHER" id="PTHR43660">
    <property type="entry name" value="DIPEPTIDYL CARBOXYPEPTIDASE"/>
    <property type="match status" value="1"/>
</dbReference>
<dbReference type="InterPro" id="IPR024077">
    <property type="entry name" value="Neurolysin/TOP_dom2"/>
</dbReference>
<keyword evidence="6 15" id="KW-0479">Metal-binding</keyword>
<keyword evidence="18" id="KW-1185">Reference proteome</keyword>
<dbReference type="PANTHER" id="PTHR43660:SF1">
    <property type="entry name" value="DIPEPTIDYL CARBOXYPEPTIDASE"/>
    <property type="match status" value="1"/>
</dbReference>
<evidence type="ECO:0000256" key="5">
    <source>
        <dbReference type="ARBA" id="ARBA00022670"/>
    </source>
</evidence>
<comment type="function">
    <text evidence="11">Removes dipeptides from the C-termini of N-blocked tripeptides, tetrapeptides and larger peptides.</text>
</comment>
<evidence type="ECO:0000256" key="10">
    <source>
        <dbReference type="ARBA" id="ARBA00052506"/>
    </source>
</evidence>
<feature type="domain" description="Peptidase M3A/M3B catalytic" evidence="16">
    <location>
        <begin position="260"/>
        <end position="710"/>
    </location>
</feature>
<dbReference type="PROSITE" id="PS51257">
    <property type="entry name" value="PROKAR_LIPOPROTEIN"/>
    <property type="match status" value="1"/>
</dbReference>
<dbReference type="Proteomes" id="UP000297225">
    <property type="component" value="Unassembled WGS sequence"/>
</dbReference>
<dbReference type="GO" id="GO:0008241">
    <property type="term" value="F:peptidyl-dipeptidase activity"/>
    <property type="evidence" value="ECO:0007669"/>
    <property type="project" value="UniProtKB-EC"/>
</dbReference>
<dbReference type="InterPro" id="IPR001567">
    <property type="entry name" value="Pept_M3A_M3B_dom"/>
</dbReference>
<comment type="caution">
    <text evidence="17">The sequence shown here is derived from an EMBL/GenBank/DDBJ whole genome shotgun (WGS) entry which is preliminary data.</text>
</comment>
<evidence type="ECO:0000313" key="17">
    <source>
        <dbReference type="EMBL" id="TFH95783.1"/>
    </source>
</evidence>
<dbReference type="AlphaFoldDB" id="A0A4Y8WPX8"/>
<gene>
    <name evidence="17" type="ORF">E4P47_03715</name>
</gene>
<keyword evidence="7 15" id="KW-0378">Hydrolase</keyword>
<dbReference type="InterPro" id="IPR045090">
    <property type="entry name" value="Pept_M3A_M3B"/>
</dbReference>
<dbReference type="FunFam" id="1.10.1370.40:FF:000001">
    <property type="entry name" value="Dipeptidyl carboxypeptidase II"/>
    <property type="match status" value="1"/>
</dbReference>
<dbReference type="GO" id="GO:0005829">
    <property type="term" value="C:cytosol"/>
    <property type="evidence" value="ECO:0007669"/>
    <property type="project" value="TreeGrafter"/>
</dbReference>
<accession>A0A4Y8WPX8</accession>
<evidence type="ECO:0000256" key="11">
    <source>
        <dbReference type="ARBA" id="ARBA00054529"/>
    </source>
</evidence>
<keyword evidence="8 15" id="KW-0862">Zinc</keyword>
<dbReference type="Pfam" id="PF01432">
    <property type="entry name" value="Peptidase_M3"/>
    <property type="match status" value="1"/>
</dbReference>
<dbReference type="Gene3D" id="1.10.1370.10">
    <property type="entry name" value="Neurolysin, domain 3"/>
    <property type="match status" value="1"/>
</dbReference>
<evidence type="ECO:0000256" key="4">
    <source>
        <dbReference type="ARBA" id="ARBA00022645"/>
    </source>
</evidence>
<dbReference type="OrthoDB" id="9773538at2"/>
<keyword evidence="4" id="KW-0121">Carboxypeptidase</keyword>
<reference evidence="17 18" key="1">
    <citation type="submission" date="2019-03" db="EMBL/GenBank/DDBJ databases">
        <title>Porphyromonas levii Isolated from the Uterus of Dairy Cows.</title>
        <authorList>
            <person name="Francis A.M."/>
        </authorList>
    </citation>
    <scope>NUCLEOTIDE SEQUENCE [LARGE SCALE GENOMIC DNA]</scope>
    <source>
        <strain evidence="17 18">AF5678</strain>
    </source>
</reference>
<protein>
    <recommendedName>
        <fullName evidence="13">Dipeptidyl carboxypeptidase</fullName>
        <ecNumber evidence="12">3.4.15.5</ecNumber>
    </recommendedName>
    <alternativeName>
        <fullName evidence="14">Peptidyl-dipeptidase Dcp</fullName>
    </alternativeName>
</protein>
<evidence type="ECO:0000256" key="6">
    <source>
        <dbReference type="ARBA" id="ARBA00022723"/>
    </source>
</evidence>
<name>A0A4Y8WPX8_9PORP</name>
<comment type="cofactor">
    <cofactor evidence="15">
        <name>Zn(2+)</name>
        <dbReference type="ChEBI" id="CHEBI:29105"/>
    </cofactor>
    <text evidence="15">Binds 1 zinc ion.</text>
</comment>
<evidence type="ECO:0000259" key="16">
    <source>
        <dbReference type="Pfam" id="PF01432"/>
    </source>
</evidence>
<keyword evidence="9 15" id="KW-0482">Metalloprotease</keyword>
<dbReference type="GO" id="GO:0006508">
    <property type="term" value="P:proteolysis"/>
    <property type="evidence" value="ECO:0007669"/>
    <property type="project" value="UniProtKB-KW"/>
</dbReference>
<dbReference type="InterPro" id="IPR024079">
    <property type="entry name" value="MetalloPept_cat_dom_sf"/>
</dbReference>
<evidence type="ECO:0000256" key="1">
    <source>
        <dbReference type="ARBA" id="ARBA00004496"/>
    </source>
</evidence>
<comment type="catalytic activity">
    <reaction evidence="10">
        <text>Hydrolysis of unblocked, C-terminal dipeptides from oligopeptides, with broad specificity. Does not hydrolyze bonds in which P1' is Pro, or both P1 and P1' are Gly.</text>
        <dbReference type="EC" id="3.4.15.5"/>
    </reaction>
</comment>
<comment type="similarity">
    <text evidence="2 15">Belongs to the peptidase M3 family.</text>
</comment>
<dbReference type="GO" id="GO:0046872">
    <property type="term" value="F:metal ion binding"/>
    <property type="evidence" value="ECO:0007669"/>
    <property type="project" value="UniProtKB-UniRule"/>
</dbReference>
<evidence type="ECO:0000256" key="12">
    <source>
        <dbReference type="ARBA" id="ARBA00066668"/>
    </source>
</evidence>
<dbReference type="Gene3D" id="1.10.1370.40">
    <property type="match status" value="1"/>
</dbReference>
<evidence type="ECO:0000256" key="13">
    <source>
        <dbReference type="ARBA" id="ARBA00070755"/>
    </source>
</evidence>
<organism evidence="17 18">
    <name type="scientific">Porphyromonas levii</name>
    <dbReference type="NCBI Taxonomy" id="28114"/>
    <lineage>
        <taxon>Bacteria</taxon>
        <taxon>Pseudomonadati</taxon>
        <taxon>Bacteroidota</taxon>
        <taxon>Bacteroidia</taxon>
        <taxon>Bacteroidales</taxon>
        <taxon>Porphyromonadaceae</taxon>
        <taxon>Porphyromonas</taxon>
    </lineage>
</organism>
<evidence type="ECO:0000256" key="14">
    <source>
        <dbReference type="ARBA" id="ARBA00075608"/>
    </source>
</evidence>
<evidence type="ECO:0000256" key="3">
    <source>
        <dbReference type="ARBA" id="ARBA00022490"/>
    </source>
</evidence>
<sequence length="716" mass="79918">MSNKFKSILFGGFVAVAMLSASCGGEQKDPMEGNPFKEPSTLAFGAPDFSKIKNEHYKPAFEAGIQQQREEIQAIIDNPEAPTFENTILKYEDSGALLERVSQTFFNVSSADGTDEIKAIESEVIPMITAWGDEMSFNQALFDRIKVVYDNEYATLQGEDKKLLGEIYDGFVRSGANLPEDKKKELEQINARLAVLQQDFVKMNIDARNNAIVPIETVEELAGLSEGEIAQSKADAEASDKVSTPYAIVISNTTQQDILSRLDNRATREKVYKASYHRSDNTGNQNTYPIIAEMAKLRHQKGKVLGFNNYAEYSLQNTMAKTPAIVTDFLKSLTDQYKPVAARETAEIEAYAQKTMGSDFKLEPYDRFYYSAKMKAEKYNFNAEDVKPYFQVDSVLKNGVFFAAERVYGLKFEERTDIPVYHPEVRVYDVKDAATGKQIALFYTDLFRRPTKGGGAWMSEFASQSRRNGQLPIIYNVCNYVKAPEGQPSLLSWDDVTTLFHEFGHALHGMLSDVEYASLSGTSVLRDFVELPSQFNEYFATVPEVFSNYAKHYETGEAMPEELKAKMLESITYHAAYSLGENLAASSGDVAFHMLTDEQANALTAETVEQLENDVLSGFGLLDPQIPPRYRTSYFNHVWGGGYACGYYSYLWAEVLTVNVAQVFDREGSLNPEVGKKLRETILSKGNTVDLGEAFTAMTGLAQPDPAPLLPARGVK</sequence>
<keyword evidence="3" id="KW-0963">Cytoplasm</keyword>
<dbReference type="Gene3D" id="3.40.390.10">
    <property type="entry name" value="Collagenase (Catalytic Domain)"/>
    <property type="match status" value="1"/>
</dbReference>
<comment type="subcellular location">
    <subcellularLocation>
        <location evidence="1">Cytoplasm</location>
    </subcellularLocation>
</comment>
<dbReference type="GO" id="GO:0004180">
    <property type="term" value="F:carboxypeptidase activity"/>
    <property type="evidence" value="ECO:0007669"/>
    <property type="project" value="UniProtKB-KW"/>
</dbReference>
<proteinExistence type="inferred from homology"/>
<evidence type="ECO:0000313" key="18">
    <source>
        <dbReference type="Proteomes" id="UP000297225"/>
    </source>
</evidence>
<dbReference type="STRING" id="1122973.GCA_000379925_00829"/>
<dbReference type="InterPro" id="IPR034005">
    <property type="entry name" value="M3A_DCP"/>
</dbReference>
<dbReference type="RefSeq" id="WP_018358080.1">
    <property type="nucleotide sequence ID" value="NZ_CP197400.1"/>
</dbReference>
<dbReference type="EMBL" id="SPNC01000038">
    <property type="protein sequence ID" value="TFH95783.1"/>
    <property type="molecule type" value="Genomic_DNA"/>
</dbReference>
<keyword evidence="5 15" id="KW-0645">Protease</keyword>